<dbReference type="EMBL" id="JAGFBU010000003">
    <property type="protein sequence ID" value="MBP4142089.1"/>
    <property type="molecule type" value="Genomic_DNA"/>
</dbReference>
<evidence type="ECO:0000313" key="1">
    <source>
        <dbReference type="EMBL" id="MBP4142089.1"/>
    </source>
</evidence>
<proteinExistence type="predicted"/>
<accession>A0ABS5CTZ0</accession>
<gene>
    <name evidence="1" type="ORF">J3S90_09770</name>
</gene>
<comment type="caution">
    <text evidence="1">The sequence shown here is derived from an EMBL/GenBank/DDBJ whole genome shotgun (WGS) entry which is preliminary data.</text>
</comment>
<protein>
    <submittedName>
        <fullName evidence="1">Uncharacterized protein</fullName>
    </submittedName>
</protein>
<dbReference type="RefSeq" id="WP_210646049.1">
    <property type="nucleotide sequence ID" value="NZ_JAGFBU010000003.1"/>
</dbReference>
<keyword evidence="2" id="KW-1185">Reference proteome</keyword>
<reference evidence="1 2" key="1">
    <citation type="submission" date="2021-03" db="EMBL/GenBank/DDBJ databases">
        <title>Flavobacterium Flabelliformis Sp. Nov. And Flavobacterium Geliluteum Sp. Nov., Two Novel Multidrug Resistant Psychrophilic Species Isolated From Antarctica.</title>
        <authorList>
            <person name="Kralova S."/>
            <person name="Busse H.J."/>
            <person name="Bezdicek M."/>
            <person name="Nykrynova M."/>
            <person name="Kroupova E."/>
            <person name="Krsek D."/>
            <person name="Sedlacek I."/>
        </authorList>
    </citation>
    <scope>NUCLEOTIDE SEQUENCE [LARGE SCALE GENOMIC DNA]</scope>
    <source>
        <strain evidence="1 2">P4023</strain>
    </source>
</reference>
<sequence length="113" mass="13460">MKSHHILLTEGVETVKCGSSLQKGELVYLFHILMEDGILYFDPVDKKRNRRLFQNFIEKNFTYFGDGGFQHRILDSSRHFSECVGYTYREKQLRYLEKIIMILLSKKEYLTKS</sequence>
<name>A0ABS5CTZ0_9FLAO</name>
<organism evidence="1 2">
    <name type="scientific">Flavobacterium flabelliforme</name>
    <dbReference type="NCBI Taxonomy" id="2816119"/>
    <lineage>
        <taxon>Bacteria</taxon>
        <taxon>Pseudomonadati</taxon>
        <taxon>Bacteroidota</taxon>
        <taxon>Flavobacteriia</taxon>
        <taxon>Flavobacteriales</taxon>
        <taxon>Flavobacteriaceae</taxon>
        <taxon>Flavobacterium</taxon>
    </lineage>
</organism>
<dbReference type="Proteomes" id="UP000674217">
    <property type="component" value="Unassembled WGS sequence"/>
</dbReference>
<evidence type="ECO:0000313" key="2">
    <source>
        <dbReference type="Proteomes" id="UP000674217"/>
    </source>
</evidence>